<dbReference type="PANTHER" id="PTHR33164:SF89">
    <property type="entry name" value="MARR FAMILY REGULATORY PROTEIN"/>
    <property type="match status" value="1"/>
</dbReference>
<gene>
    <name evidence="5" type="ORF">CHH72_03115</name>
</gene>
<organism evidence="5 6">
    <name type="scientific">Shouchella clausii</name>
    <name type="common">Alkalihalobacillus clausii</name>
    <dbReference type="NCBI Taxonomy" id="79880"/>
    <lineage>
        <taxon>Bacteria</taxon>
        <taxon>Bacillati</taxon>
        <taxon>Bacillota</taxon>
        <taxon>Bacilli</taxon>
        <taxon>Bacillales</taxon>
        <taxon>Bacillaceae</taxon>
        <taxon>Shouchella</taxon>
    </lineage>
</organism>
<dbReference type="Gene3D" id="1.10.10.10">
    <property type="entry name" value="Winged helix-like DNA-binding domain superfamily/Winged helix DNA-binding domain"/>
    <property type="match status" value="1"/>
</dbReference>
<dbReference type="SMART" id="SM00347">
    <property type="entry name" value="HTH_MARR"/>
    <property type="match status" value="1"/>
</dbReference>
<evidence type="ECO:0000256" key="2">
    <source>
        <dbReference type="ARBA" id="ARBA00023125"/>
    </source>
</evidence>
<feature type="domain" description="HTH marR-type" evidence="4">
    <location>
        <begin position="1"/>
        <end position="132"/>
    </location>
</feature>
<dbReference type="AlphaFoldDB" id="A0A268P2K5"/>
<dbReference type="PROSITE" id="PS50995">
    <property type="entry name" value="HTH_MARR_2"/>
    <property type="match status" value="1"/>
</dbReference>
<dbReference type="GO" id="GO:0003700">
    <property type="term" value="F:DNA-binding transcription factor activity"/>
    <property type="evidence" value="ECO:0007669"/>
    <property type="project" value="InterPro"/>
</dbReference>
<dbReference type="InterPro" id="IPR036390">
    <property type="entry name" value="WH_DNA-bd_sf"/>
</dbReference>
<dbReference type="Pfam" id="PF22381">
    <property type="entry name" value="Staph_reg_Sar_Rot"/>
    <property type="match status" value="1"/>
</dbReference>
<reference evidence="5 6" key="1">
    <citation type="submission" date="2017-07" db="EMBL/GenBank/DDBJ databases">
        <title>Isolation and whole genome analysis of endospore-forming bacteria from heroin.</title>
        <authorList>
            <person name="Kalinowski J."/>
            <person name="Ahrens B."/>
            <person name="Al-Dilaimi A."/>
            <person name="Winkler A."/>
            <person name="Wibberg D."/>
            <person name="Schleenbecker U."/>
            <person name="Ruckert C."/>
            <person name="Wolfel R."/>
            <person name="Grass G."/>
        </authorList>
    </citation>
    <scope>NUCLEOTIDE SEQUENCE [LARGE SCALE GENOMIC DNA]</scope>
    <source>
        <strain evidence="5 6">7539</strain>
    </source>
</reference>
<dbReference type="InterPro" id="IPR036388">
    <property type="entry name" value="WH-like_DNA-bd_sf"/>
</dbReference>
<sequence>MMDKVSMLNSNWTDIYYHLRYEYEEKITHQSIRILQVIEKEPEAGIKKIAECIQISHNTASEHVKRLMEKKYVYKTRSLTDERKVVLKLTHLGEDILRKHTSLDENKLNDIFNRLTDEETEIILTGFKLLKQKASESNVYSH</sequence>
<dbReference type="InterPro" id="IPR055166">
    <property type="entry name" value="Transc_reg_Sar_Rot_HTH"/>
</dbReference>
<dbReference type="InterPro" id="IPR000835">
    <property type="entry name" value="HTH_MarR-typ"/>
</dbReference>
<evidence type="ECO:0000256" key="1">
    <source>
        <dbReference type="ARBA" id="ARBA00023015"/>
    </source>
</evidence>
<evidence type="ECO:0000259" key="4">
    <source>
        <dbReference type="PROSITE" id="PS50995"/>
    </source>
</evidence>
<dbReference type="GO" id="GO:0006950">
    <property type="term" value="P:response to stress"/>
    <property type="evidence" value="ECO:0007669"/>
    <property type="project" value="TreeGrafter"/>
</dbReference>
<dbReference type="PANTHER" id="PTHR33164">
    <property type="entry name" value="TRANSCRIPTIONAL REGULATOR, MARR FAMILY"/>
    <property type="match status" value="1"/>
</dbReference>
<dbReference type="InterPro" id="IPR039422">
    <property type="entry name" value="MarR/SlyA-like"/>
</dbReference>
<dbReference type="GO" id="GO:0003677">
    <property type="term" value="F:DNA binding"/>
    <property type="evidence" value="ECO:0007669"/>
    <property type="project" value="UniProtKB-KW"/>
</dbReference>
<dbReference type="RefSeq" id="WP_062746659.1">
    <property type="nucleotide sequence ID" value="NZ_CP154609.1"/>
</dbReference>
<keyword evidence="2" id="KW-0238">DNA-binding</keyword>
<evidence type="ECO:0000313" key="6">
    <source>
        <dbReference type="Proteomes" id="UP000216207"/>
    </source>
</evidence>
<evidence type="ECO:0000256" key="3">
    <source>
        <dbReference type="ARBA" id="ARBA00023163"/>
    </source>
</evidence>
<keyword evidence="1" id="KW-0805">Transcription regulation</keyword>
<dbReference type="EMBL" id="NPCC01000005">
    <property type="protein sequence ID" value="PAE89992.1"/>
    <property type="molecule type" value="Genomic_DNA"/>
</dbReference>
<protein>
    <submittedName>
        <fullName evidence="5">MarR family transcriptional regulator</fullName>
    </submittedName>
</protein>
<dbReference type="Proteomes" id="UP000216207">
    <property type="component" value="Unassembled WGS sequence"/>
</dbReference>
<name>A0A268P2K5_SHOCL</name>
<accession>A0A268P2K5</accession>
<evidence type="ECO:0000313" key="5">
    <source>
        <dbReference type="EMBL" id="PAE89992.1"/>
    </source>
</evidence>
<proteinExistence type="predicted"/>
<dbReference type="SUPFAM" id="SSF46785">
    <property type="entry name" value="Winged helix' DNA-binding domain"/>
    <property type="match status" value="1"/>
</dbReference>
<comment type="caution">
    <text evidence="5">The sequence shown here is derived from an EMBL/GenBank/DDBJ whole genome shotgun (WGS) entry which is preliminary data.</text>
</comment>
<keyword evidence="3" id="KW-0804">Transcription</keyword>